<dbReference type="KEGG" id="rsa:RSal33209_2213"/>
<organism evidence="1 2">
    <name type="scientific">Renibacterium salmoninarum (strain ATCC 33209 / DSM 20767 / JCM 11484 / NBRC 15589 / NCIMB 2235)</name>
    <dbReference type="NCBI Taxonomy" id="288705"/>
    <lineage>
        <taxon>Bacteria</taxon>
        <taxon>Bacillati</taxon>
        <taxon>Actinomycetota</taxon>
        <taxon>Actinomycetes</taxon>
        <taxon>Micrococcales</taxon>
        <taxon>Micrococcaceae</taxon>
        <taxon>Renibacterium</taxon>
    </lineage>
</organism>
<evidence type="ECO:0008006" key="3">
    <source>
        <dbReference type="Google" id="ProtNLM"/>
    </source>
</evidence>
<dbReference type="SUPFAM" id="SSF52980">
    <property type="entry name" value="Restriction endonuclease-like"/>
    <property type="match status" value="1"/>
</dbReference>
<accession>A9WT07</accession>
<dbReference type="InterPro" id="IPR011335">
    <property type="entry name" value="Restrct_endonuc-II-like"/>
</dbReference>
<proteinExistence type="predicted"/>
<dbReference type="AlphaFoldDB" id="A9WT07"/>
<dbReference type="eggNOG" id="COG2852">
    <property type="taxonomic scope" value="Bacteria"/>
</dbReference>
<dbReference type="EMBL" id="CP000910">
    <property type="protein sequence ID" value="ABY23945.1"/>
    <property type="molecule type" value="Genomic_DNA"/>
</dbReference>
<dbReference type="HOGENOM" id="CLU_052626_5_1_11"/>
<dbReference type="Proteomes" id="UP000002007">
    <property type="component" value="Chromosome"/>
</dbReference>
<dbReference type="STRING" id="288705.RSal33209_2213"/>
<name>A9WT07_RENSM</name>
<protein>
    <recommendedName>
        <fullName evidence="3">DUF559 domain-containing protein</fullName>
    </recommendedName>
</protein>
<gene>
    <name evidence="1" type="ordered locus">RSal33209_2213</name>
</gene>
<evidence type="ECO:0000313" key="2">
    <source>
        <dbReference type="Proteomes" id="UP000002007"/>
    </source>
</evidence>
<keyword evidence="2" id="KW-1185">Reference proteome</keyword>
<reference evidence="2" key="1">
    <citation type="journal article" date="2008" name="J. Bacteriol.">
        <title>Genome sequence of the fish pathogen Renibacterium salmoninarum suggests reductive evolution away from an environmental Arthrobacter ancestor.</title>
        <authorList>
            <person name="Wiens G.D."/>
            <person name="Rockey D.D."/>
            <person name="Wu Z."/>
            <person name="Chang J."/>
            <person name="Levy R."/>
            <person name="Crane S."/>
            <person name="Chen D.S."/>
            <person name="Capri G.R."/>
            <person name="Burnett J.R."/>
            <person name="Sudheesh P.S."/>
            <person name="Schipma M.J."/>
            <person name="Burd H."/>
            <person name="Bhattacharyya A."/>
            <person name="Rhodes L.D."/>
            <person name="Kaul R."/>
            <person name="Strom M.S."/>
        </authorList>
    </citation>
    <scope>NUCLEOTIDE SEQUENCE [LARGE SCALE GENOMIC DNA]</scope>
    <source>
        <strain evidence="2">ATCC 33209 / DSM 20767 / JCM 11484 / NBRC 15589 / NCIMB 2235</strain>
    </source>
</reference>
<evidence type="ECO:0000313" key="1">
    <source>
        <dbReference type="EMBL" id="ABY23945.1"/>
    </source>
</evidence>
<sequence>MNSPEQLPAEIRERSFSTSEAAELGVSRARTRRKDLLTASRGIRVPWGVQQDFASVVAPILKVTPRAVLCHGSAAKLWKLPIPGWVQSERQIHVAKLSPSSSILRAGVRAHRLRLRASEITDLYGLAVTSPARTWLDLAGLLSFAELVAMGDAMVCQYQRSFGPARTALCSTSDLAQIIENHKGARSIRLARLALDAIRVGADSPPETYLRLALVDSGTPEPEMGLVIFDSSGTEIAWPDLAYRQYRISIQYDGGHHLSVEQQARDARRDLETARAGWITIKVTREMTRDRGYPGVAQMIRRLLLERGWKRSA</sequence>